<gene>
    <name evidence="1" type="ORF">SAMN04490243_1981</name>
</gene>
<dbReference type="Gene3D" id="3.20.20.370">
    <property type="entry name" value="Glycoside hydrolase/deacetylase"/>
    <property type="match status" value="1"/>
</dbReference>
<dbReference type="Pfam" id="PF03746">
    <property type="entry name" value="LamB_YcsF"/>
    <property type="match status" value="1"/>
</dbReference>
<dbReference type="NCBIfam" id="NF003814">
    <property type="entry name" value="PRK05406.1-3"/>
    <property type="match status" value="1"/>
</dbReference>
<dbReference type="RefSeq" id="WP_092982441.1">
    <property type="nucleotide sequence ID" value="NZ_FOYQ01000002.1"/>
</dbReference>
<dbReference type="EMBL" id="FOYQ01000002">
    <property type="protein sequence ID" value="SFR47849.1"/>
    <property type="molecule type" value="Genomic_DNA"/>
</dbReference>
<sequence length="249" mass="27391">MSERPLHIDINCDLGEGVGNEAQILPLISSCNLACGGHAGSPELLIEILELAKQHGVRAGAHPSYPDRKNFGRRSMSLSKEELTQTIQEQLAVYQLAADRTGTRMHHIKAHGALYNDLAADTQLAEIYLEALEPYKPTSILFAPCGSEFAKFAASHGFTIWEEAFGDRAYNTDGSLVSRKLEGAVLTNPKVVLEQIVRMVRQGLVNTWQNSTYALEPKTICLHGDTPGALEILMYLRRELPLARIAIAK</sequence>
<dbReference type="PANTHER" id="PTHR30292">
    <property type="entry name" value="UNCHARACTERIZED PROTEIN YBGL-RELATED"/>
    <property type="match status" value="1"/>
</dbReference>
<dbReference type="STRING" id="400055.SAMN04490243_1981"/>
<proteinExistence type="predicted"/>
<dbReference type="PANTHER" id="PTHR30292:SF0">
    <property type="entry name" value="5-OXOPROLINASE SUBUNIT A"/>
    <property type="match status" value="1"/>
</dbReference>
<organism evidence="1 2">
    <name type="scientific">Robiginitalea myxolifaciens</name>
    <dbReference type="NCBI Taxonomy" id="400055"/>
    <lineage>
        <taxon>Bacteria</taxon>
        <taxon>Pseudomonadati</taxon>
        <taxon>Bacteroidota</taxon>
        <taxon>Flavobacteriia</taxon>
        <taxon>Flavobacteriales</taxon>
        <taxon>Flavobacteriaceae</taxon>
        <taxon>Robiginitalea</taxon>
    </lineage>
</organism>
<name>A0A1I6H060_9FLAO</name>
<dbReference type="GO" id="GO:0005975">
    <property type="term" value="P:carbohydrate metabolic process"/>
    <property type="evidence" value="ECO:0007669"/>
    <property type="project" value="InterPro"/>
</dbReference>
<dbReference type="Proteomes" id="UP000199534">
    <property type="component" value="Unassembled WGS sequence"/>
</dbReference>
<dbReference type="CDD" id="cd10801">
    <property type="entry name" value="LamB_YcsF_like_1"/>
    <property type="match status" value="1"/>
</dbReference>
<dbReference type="NCBIfam" id="NF003816">
    <property type="entry name" value="PRK05406.1-5"/>
    <property type="match status" value="1"/>
</dbReference>
<evidence type="ECO:0000313" key="1">
    <source>
        <dbReference type="EMBL" id="SFR47849.1"/>
    </source>
</evidence>
<accession>A0A1I6H060</accession>
<dbReference type="OrthoDB" id="9773478at2"/>
<keyword evidence="2" id="KW-1185">Reference proteome</keyword>
<evidence type="ECO:0000313" key="2">
    <source>
        <dbReference type="Proteomes" id="UP000199534"/>
    </source>
</evidence>
<reference evidence="1 2" key="1">
    <citation type="submission" date="2016-10" db="EMBL/GenBank/DDBJ databases">
        <authorList>
            <person name="de Groot N.N."/>
        </authorList>
    </citation>
    <scope>NUCLEOTIDE SEQUENCE [LARGE SCALE GENOMIC DNA]</scope>
    <source>
        <strain evidence="1 2">DSM 21019</strain>
    </source>
</reference>
<protein>
    <submittedName>
        <fullName evidence="1">UPF0271 protein</fullName>
    </submittedName>
</protein>
<dbReference type="InterPro" id="IPR005501">
    <property type="entry name" value="LamB/YcsF/PxpA-like"/>
</dbReference>
<dbReference type="InterPro" id="IPR011330">
    <property type="entry name" value="Glyco_hydro/deAcase_b/a-brl"/>
</dbReference>
<dbReference type="SUPFAM" id="SSF88713">
    <property type="entry name" value="Glycoside hydrolase/deacetylase"/>
    <property type="match status" value="1"/>
</dbReference>
<dbReference type="AlphaFoldDB" id="A0A1I6H060"/>